<sequence>MKFKGYFHQLSMLYLPAFLPALHILPSLPCACARCIEEKEREHCSRGQAGVRLLNPSGRQTEGMEG</sequence>
<evidence type="ECO:0000256" key="2">
    <source>
        <dbReference type="SAM" id="SignalP"/>
    </source>
</evidence>
<reference evidence="3 4" key="1">
    <citation type="submission" date="2018-04" db="EMBL/GenBank/DDBJ databases">
        <title>The genome of golden apple snail Pomacea canaliculata provides insight into stress tolerance and invasive adaptation.</title>
        <authorList>
            <person name="Liu C."/>
            <person name="Liu B."/>
            <person name="Ren Y."/>
            <person name="Zhang Y."/>
            <person name="Wang H."/>
            <person name="Li S."/>
            <person name="Jiang F."/>
            <person name="Yin L."/>
            <person name="Zhang G."/>
            <person name="Qian W."/>
            <person name="Fan W."/>
        </authorList>
    </citation>
    <scope>NUCLEOTIDE SEQUENCE [LARGE SCALE GENOMIC DNA]</scope>
    <source>
        <strain evidence="3">SZHN2017</strain>
        <tissue evidence="3">Muscle</tissue>
    </source>
</reference>
<comment type="caution">
    <text evidence="3">The sequence shown here is derived from an EMBL/GenBank/DDBJ whole genome shotgun (WGS) entry which is preliminary data.</text>
</comment>
<feature type="region of interest" description="Disordered" evidence="1">
    <location>
        <begin position="46"/>
        <end position="66"/>
    </location>
</feature>
<gene>
    <name evidence="3" type="ORF">C0Q70_00886</name>
</gene>
<dbReference type="Proteomes" id="UP000245119">
    <property type="component" value="Linkage Group LG1"/>
</dbReference>
<evidence type="ECO:0000256" key="1">
    <source>
        <dbReference type="SAM" id="MobiDB-lite"/>
    </source>
</evidence>
<evidence type="ECO:0008006" key="5">
    <source>
        <dbReference type="Google" id="ProtNLM"/>
    </source>
</evidence>
<name>A0A2T7PXW9_POMCA</name>
<keyword evidence="4" id="KW-1185">Reference proteome</keyword>
<keyword evidence="2" id="KW-0732">Signal</keyword>
<dbReference type="EMBL" id="PZQS01000001">
    <property type="protein sequence ID" value="PVD38275.1"/>
    <property type="molecule type" value="Genomic_DNA"/>
</dbReference>
<evidence type="ECO:0000313" key="3">
    <source>
        <dbReference type="EMBL" id="PVD38275.1"/>
    </source>
</evidence>
<accession>A0A2T7PXW9</accession>
<organism evidence="3 4">
    <name type="scientific">Pomacea canaliculata</name>
    <name type="common">Golden apple snail</name>
    <dbReference type="NCBI Taxonomy" id="400727"/>
    <lineage>
        <taxon>Eukaryota</taxon>
        <taxon>Metazoa</taxon>
        <taxon>Spiralia</taxon>
        <taxon>Lophotrochozoa</taxon>
        <taxon>Mollusca</taxon>
        <taxon>Gastropoda</taxon>
        <taxon>Caenogastropoda</taxon>
        <taxon>Architaenioglossa</taxon>
        <taxon>Ampullarioidea</taxon>
        <taxon>Ampullariidae</taxon>
        <taxon>Pomacea</taxon>
    </lineage>
</organism>
<proteinExistence type="predicted"/>
<feature type="chain" id="PRO_5015662568" description="Secreted protein" evidence="2">
    <location>
        <begin position="34"/>
        <end position="66"/>
    </location>
</feature>
<evidence type="ECO:0000313" key="4">
    <source>
        <dbReference type="Proteomes" id="UP000245119"/>
    </source>
</evidence>
<feature type="signal peptide" evidence="2">
    <location>
        <begin position="1"/>
        <end position="33"/>
    </location>
</feature>
<dbReference type="AlphaFoldDB" id="A0A2T7PXW9"/>
<protein>
    <recommendedName>
        <fullName evidence="5">Secreted protein</fullName>
    </recommendedName>
</protein>